<dbReference type="AlphaFoldDB" id="A0A6J6NI49"/>
<dbReference type="CDD" id="cd00488">
    <property type="entry name" value="PCD_DCoH"/>
    <property type="match status" value="1"/>
</dbReference>
<dbReference type="PANTHER" id="PTHR12599:SF0">
    <property type="entry name" value="PTERIN-4-ALPHA-CARBINOLAMINE DEHYDRATASE"/>
    <property type="match status" value="1"/>
</dbReference>
<evidence type="ECO:0000256" key="3">
    <source>
        <dbReference type="ARBA" id="ARBA00013252"/>
    </source>
</evidence>
<evidence type="ECO:0000313" key="5">
    <source>
        <dbReference type="EMBL" id="CAB4686381.1"/>
    </source>
</evidence>
<sequence length="89" mass="9745">MLDGSYRDAMTSPPDWELVDAALERTFPFPNFVDALAFANRVGELAETQNHHPELTVSWGAVKVRWSTHTAGGVTDLDVAMAERCAALV</sequence>
<dbReference type="PANTHER" id="PTHR12599">
    <property type="entry name" value="PTERIN-4-ALPHA-CARBINOLAMINE DEHYDRATASE"/>
    <property type="match status" value="1"/>
</dbReference>
<evidence type="ECO:0000256" key="4">
    <source>
        <dbReference type="ARBA" id="ARBA00023239"/>
    </source>
</evidence>
<organism evidence="5">
    <name type="scientific">freshwater metagenome</name>
    <dbReference type="NCBI Taxonomy" id="449393"/>
    <lineage>
        <taxon>unclassified sequences</taxon>
        <taxon>metagenomes</taxon>
        <taxon>ecological metagenomes</taxon>
    </lineage>
</organism>
<dbReference type="Pfam" id="PF01329">
    <property type="entry name" value="Pterin_4a"/>
    <property type="match status" value="1"/>
</dbReference>
<dbReference type="NCBIfam" id="NF002017">
    <property type="entry name" value="PRK00823.1-2"/>
    <property type="match status" value="1"/>
</dbReference>
<reference evidence="5" key="1">
    <citation type="submission" date="2020-05" db="EMBL/GenBank/DDBJ databases">
        <authorList>
            <person name="Chiriac C."/>
            <person name="Salcher M."/>
            <person name="Ghai R."/>
            <person name="Kavagutti S V."/>
        </authorList>
    </citation>
    <scope>NUCLEOTIDE SEQUENCE</scope>
</reference>
<evidence type="ECO:0000256" key="2">
    <source>
        <dbReference type="ARBA" id="ARBA00006472"/>
    </source>
</evidence>
<dbReference type="InterPro" id="IPR001533">
    <property type="entry name" value="Pterin_deHydtase"/>
</dbReference>
<dbReference type="HAMAP" id="MF_00434">
    <property type="entry name" value="Pterin_4_alpha"/>
    <property type="match status" value="1"/>
</dbReference>
<name>A0A6J6NI49_9ZZZZ</name>
<dbReference type="EMBL" id="CAEZXP010000001">
    <property type="protein sequence ID" value="CAB4686381.1"/>
    <property type="molecule type" value="Genomic_DNA"/>
</dbReference>
<dbReference type="InterPro" id="IPR036428">
    <property type="entry name" value="PCD_sf"/>
</dbReference>
<dbReference type="GO" id="GO:0008124">
    <property type="term" value="F:4-alpha-hydroxytetrahydrobiopterin dehydratase activity"/>
    <property type="evidence" value="ECO:0007669"/>
    <property type="project" value="UniProtKB-EC"/>
</dbReference>
<comment type="catalytic activity">
    <reaction evidence="1">
        <text>(4aS,6R)-4a-hydroxy-L-erythro-5,6,7,8-tetrahydrobiopterin = (6R)-L-erythro-6,7-dihydrobiopterin + H2O</text>
        <dbReference type="Rhea" id="RHEA:11920"/>
        <dbReference type="ChEBI" id="CHEBI:15377"/>
        <dbReference type="ChEBI" id="CHEBI:15642"/>
        <dbReference type="ChEBI" id="CHEBI:43120"/>
        <dbReference type="EC" id="4.2.1.96"/>
    </reaction>
</comment>
<keyword evidence="4" id="KW-0456">Lyase</keyword>
<protein>
    <recommendedName>
        <fullName evidence="3">4a-hydroxytetrahydrobiopterin dehydratase</fullName>
        <ecNumber evidence="3">4.2.1.96</ecNumber>
    </recommendedName>
</protein>
<evidence type="ECO:0000256" key="1">
    <source>
        <dbReference type="ARBA" id="ARBA00001554"/>
    </source>
</evidence>
<gene>
    <name evidence="5" type="ORF">UFOPK2399_00357</name>
</gene>
<dbReference type="EC" id="4.2.1.96" evidence="3"/>
<comment type="similarity">
    <text evidence="2">Belongs to the pterin-4-alpha-carbinolamine dehydratase family.</text>
</comment>
<dbReference type="Gene3D" id="3.30.1360.20">
    <property type="entry name" value="Transcriptional coactivator/pterin dehydratase"/>
    <property type="match status" value="1"/>
</dbReference>
<dbReference type="GO" id="GO:0006729">
    <property type="term" value="P:tetrahydrobiopterin biosynthetic process"/>
    <property type="evidence" value="ECO:0007669"/>
    <property type="project" value="InterPro"/>
</dbReference>
<accession>A0A6J6NI49</accession>
<dbReference type="SUPFAM" id="SSF55248">
    <property type="entry name" value="PCD-like"/>
    <property type="match status" value="1"/>
</dbReference>
<proteinExistence type="inferred from homology"/>